<dbReference type="EMBL" id="JANEYT010000072">
    <property type="protein sequence ID" value="MCQ1060468.1"/>
    <property type="molecule type" value="Genomic_DNA"/>
</dbReference>
<evidence type="ECO:0000313" key="1">
    <source>
        <dbReference type="EMBL" id="MCQ1060468.1"/>
    </source>
</evidence>
<proteinExistence type="predicted"/>
<evidence type="ECO:0000313" key="2">
    <source>
        <dbReference type="Proteomes" id="UP001524460"/>
    </source>
</evidence>
<comment type="caution">
    <text evidence="1">The sequence shown here is derived from an EMBL/GenBank/DDBJ whole genome shotgun (WGS) entry which is preliminary data.</text>
</comment>
<sequence length="969" mass="107935">MAMVDKHNQAIQICTSKVMAVLLESVVSGALMKDRTGGLSDEALTQISQNKRIDIRPPLWSACSGKGGIGYENNYRNVSLLDHCISVATGAITFSASKMVSDGWEVGEKLERYLFMVGLVALLHDVNKLLDGSPSLSDKKVDSLMSDLYQRWDLENVVSQYGLDLDAKALFRLINLVEAGTALTGAEGGVEDRLLRVLVRKYVRLADQLDSTFAKLGSDGGINGVLKLIATCNNILPDNLLHWRHISLFDPAHPYLLDKLLAHLSVQCRQISGLPPLLAIHHDGQLDILLPEVLASEIADAALSRFNRSLQPELSIDISTAQLPTILNGKPTWSQLSAAYLEQEVEVNNTRLLSVGRIDADYFINYVADGRFGLSFSQKSLNQKGATLSPEPFESGDVNEEHFFLISGLIILVLSHPSKSKRVKLPSYLDRIGLIEKALLEQDYKITIPDELRHQLSQRAWFGMEVAALAISNPNIYELLIGSSGILQQIYHGRHDSKGKEISGIIHGLEGNKNSPKIDLTIARIKTLLSGKPIIDGLKGRIDGYQACLVTGQPGEGKILSSDGLLGIKVSHFSNRRGRPAELGKAVGHTFVCPMSSIEYIERGHRHGSKKVKTPASICSPAVTGLFGEARMDDEREADRSDYLDLFDLSRAKLGDKKVLIGPELFTRRAYLARQESIPAKIKDQLEWILRLIRAVQRTGRPFHVFAGLPHQRPEILYIDCLPPALRRLAQDRNGFRLEELNELRDKFELASSLLNVHGSVSLINALSSPTQQYSALCKSLMLLEDRVEDLRKKNNLKEIPSLHRVALLVTERLFTLRGTNVMSKQESSIILLAQKAAGLQRAFGTGASRGKQQLIFRLILDEIRQSVRNKKTSDHELRNAIAGKLETKFKGSDMYLGAAKHRRDLSTFDACVEIADFFINEIWHQLLNARMPSQKLISQLMEIYRVEMLLIYKNRKDINEDETAELKD</sequence>
<evidence type="ECO:0008006" key="3">
    <source>
        <dbReference type="Google" id="ProtNLM"/>
    </source>
</evidence>
<dbReference type="RefSeq" id="WP_255044545.1">
    <property type="nucleotide sequence ID" value="NZ_JANEYT010000072.1"/>
</dbReference>
<protein>
    <recommendedName>
        <fullName evidence="3">Type I-F CRISPR-associated helicase Cas3</fullName>
    </recommendedName>
</protein>
<accession>A0ABT1N6U0</accession>
<dbReference type="Proteomes" id="UP001524460">
    <property type="component" value="Unassembled WGS sequence"/>
</dbReference>
<name>A0ABT1N6U0_9GAMM</name>
<reference evidence="1 2" key="1">
    <citation type="submission" date="2022-07" db="EMBL/GenBank/DDBJ databases">
        <title>Photobacterium pectinilyticum sp. nov., a marine bacterium isolated from surface seawater of Qingdao offshore.</title>
        <authorList>
            <person name="Wang X."/>
        </authorList>
    </citation>
    <scope>NUCLEOTIDE SEQUENCE [LARGE SCALE GENOMIC DNA]</scope>
    <source>
        <strain evidence="1 2">ZSDE20</strain>
    </source>
</reference>
<organism evidence="1 2">
    <name type="scientific">Photobacterium pectinilyticum</name>
    <dbReference type="NCBI Taxonomy" id="2906793"/>
    <lineage>
        <taxon>Bacteria</taxon>
        <taxon>Pseudomonadati</taxon>
        <taxon>Pseudomonadota</taxon>
        <taxon>Gammaproteobacteria</taxon>
        <taxon>Vibrionales</taxon>
        <taxon>Vibrionaceae</taxon>
        <taxon>Photobacterium</taxon>
    </lineage>
</organism>
<gene>
    <name evidence="1" type="ORF">NHN17_20705</name>
</gene>
<keyword evidence="2" id="KW-1185">Reference proteome</keyword>